<dbReference type="EMBL" id="KN880510">
    <property type="protein sequence ID" value="KIY68087.1"/>
    <property type="molecule type" value="Genomic_DNA"/>
</dbReference>
<name>A0A0D7BC18_9AGAR</name>
<evidence type="ECO:0000313" key="2">
    <source>
        <dbReference type="Proteomes" id="UP000054007"/>
    </source>
</evidence>
<dbReference type="AlphaFoldDB" id="A0A0D7BC18"/>
<protein>
    <submittedName>
        <fullName evidence="1">Uncharacterized protein</fullName>
    </submittedName>
</protein>
<gene>
    <name evidence="1" type="ORF">CYLTODRAFT_273158</name>
</gene>
<keyword evidence="2" id="KW-1185">Reference proteome</keyword>
<accession>A0A0D7BC18</accession>
<proteinExistence type="predicted"/>
<sequence length="101" mass="11531">MGALCWGLFDSVTFLSPAHSSSYFVLQLFSSRRGFHRESPNMLQYSNIAWPRMSISSNIYIIISTHGFFSEISESGDDVSTPMRYLVFFALYIGENYLADH</sequence>
<reference evidence="1 2" key="1">
    <citation type="journal article" date="2015" name="Fungal Genet. Biol.">
        <title>Evolution of novel wood decay mechanisms in Agaricales revealed by the genome sequences of Fistulina hepatica and Cylindrobasidium torrendii.</title>
        <authorList>
            <person name="Floudas D."/>
            <person name="Held B.W."/>
            <person name="Riley R."/>
            <person name="Nagy L.G."/>
            <person name="Koehler G."/>
            <person name="Ransdell A.S."/>
            <person name="Younus H."/>
            <person name="Chow J."/>
            <person name="Chiniquy J."/>
            <person name="Lipzen A."/>
            <person name="Tritt A."/>
            <person name="Sun H."/>
            <person name="Haridas S."/>
            <person name="LaButti K."/>
            <person name="Ohm R.A."/>
            <person name="Kues U."/>
            <person name="Blanchette R.A."/>
            <person name="Grigoriev I.V."/>
            <person name="Minto R.E."/>
            <person name="Hibbett D.S."/>
        </authorList>
    </citation>
    <scope>NUCLEOTIDE SEQUENCE [LARGE SCALE GENOMIC DNA]</scope>
    <source>
        <strain evidence="1 2">FP15055 ss-10</strain>
    </source>
</reference>
<organism evidence="1 2">
    <name type="scientific">Cylindrobasidium torrendii FP15055 ss-10</name>
    <dbReference type="NCBI Taxonomy" id="1314674"/>
    <lineage>
        <taxon>Eukaryota</taxon>
        <taxon>Fungi</taxon>
        <taxon>Dikarya</taxon>
        <taxon>Basidiomycota</taxon>
        <taxon>Agaricomycotina</taxon>
        <taxon>Agaricomycetes</taxon>
        <taxon>Agaricomycetidae</taxon>
        <taxon>Agaricales</taxon>
        <taxon>Marasmiineae</taxon>
        <taxon>Physalacriaceae</taxon>
        <taxon>Cylindrobasidium</taxon>
    </lineage>
</organism>
<dbReference type="Proteomes" id="UP000054007">
    <property type="component" value="Unassembled WGS sequence"/>
</dbReference>
<evidence type="ECO:0000313" key="1">
    <source>
        <dbReference type="EMBL" id="KIY68087.1"/>
    </source>
</evidence>